<comment type="caution">
    <text evidence="4">The sequence shown here is derived from an EMBL/GenBank/DDBJ whole genome shotgun (WGS) entry which is preliminary data.</text>
</comment>
<dbReference type="InterPro" id="IPR003959">
    <property type="entry name" value="ATPase_AAA_core"/>
</dbReference>
<keyword evidence="1" id="KW-0547">Nucleotide-binding</keyword>
<dbReference type="SUPFAM" id="SSF52540">
    <property type="entry name" value="P-loop containing nucleoside triphosphate hydrolases"/>
    <property type="match status" value="1"/>
</dbReference>
<evidence type="ECO:0000313" key="4">
    <source>
        <dbReference type="EMBL" id="CAG8601324.1"/>
    </source>
</evidence>
<dbReference type="EMBL" id="CAJVQA010004556">
    <property type="protein sequence ID" value="CAG8601324.1"/>
    <property type="molecule type" value="Genomic_DNA"/>
</dbReference>
<organism evidence="4 5">
    <name type="scientific">Cetraspora pellucida</name>
    <dbReference type="NCBI Taxonomy" id="1433469"/>
    <lineage>
        <taxon>Eukaryota</taxon>
        <taxon>Fungi</taxon>
        <taxon>Fungi incertae sedis</taxon>
        <taxon>Mucoromycota</taxon>
        <taxon>Glomeromycotina</taxon>
        <taxon>Glomeromycetes</taxon>
        <taxon>Diversisporales</taxon>
        <taxon>Gigasporaceae</taxon>
        <taxon>Cetraspora</taxon>
    </lineage>
</organism>
<evidence type="ECO:0000256" key="1">
    <source>
        <dbReference type="ARBA" id="ARBA00022741"/>
    </source>
</evidence>
<dbReference type="GO" id="GO:0005524">
    <property type="term" value="F:ATP binding"/>
    <property type="evidence" value="ECO:0007669"/>
    <property type="project" value="UniProtKB-KW"/>
</dbReference>
<name>A0A9N9GCW5_9GLOM</name>
<dbReference type="Gene3D" id="3.40.50.300">
    <property type="entry name" value="P-loop containing nucleotide triphosphate hydrolases"/>
    <property type="match status" value="1"/>
</dbReference>
<evidence type="ECO:0000259" key="3">
    <source>
        <dbReference type="Pfam" id="PF00004"/>
    </source>
</evidence>
<protein>
    <submittedName>
        <fullName evidence="4">22826_t:CDS:1</fullName>
    </submittedName>
</protein>
<dbReference type="InterPro" id="IPR050221">
    <property type="entry name" value="26S_Proteasome_ATPase"/>
</dbReference>
<accession>A0A9N9GCW5</accession>
<gene>
    <name evidence="4" type="ORF">CPELLU_LOCUS7006</name>
</gene>
<reference evidence="4" key="1">
    <citation type="submission" date="2021-06" db="EMBL/GenBank/DDBJ databases">
        <authorList>
            <person name="Kallberg Y."/>
            <person name="Tangrot J."/>
            <person name="Rosling A."/>
        </authorList>
    </citation>
    <scope>NUCLEOTIDE SEQUENCE</scope>
    <source>
        <strain evidence="4">FL966</strain>
    </source>
</reference>
<dbReference type="OrthoDB" id="10255768at2759"/>
<feature type="domain" description="ATPase AAA-type core" evidence="3">
    <location>
        <begin position="2"/>
        <end position="84"/>
    </location>
</feature>
<dbReference type="GO" id="GO:0016887">
    <property type="term" value="F:ATP hydrolysis activity"/>
    <property type="evidence" value="ECO:0007669"/>
    <property type="project" value="InterPro"/>
</dbReference>
<dbReference type="AlphaFoldDB" id="A0A9N9GCW5"/>
<proteinExistence type="predicted"/>
<dbReference type="InterPro" id="IPR027417">
    <property type="entry name" value="P-loop_NTPase"/>
</dbReference>
<sequence>MANQTSATFLHIMDSKLIQKYLEDGSKLVYELFRVAKEHVPSIVFINKIDAIKTKREIQRTILELLNQLDGFDSRGDAISVVGVLQDDTNPMVSIIKLEKAPTELYTDIGDLEQQIQGIKKSIELFLIPSEHYEKMGIKPLKGLNENEFQAWKAMLYTCGCTDITPYPKSKYKNEFWSKLKDPTTDKANLKILYKLGYLQLEPEDLEDSKNLESLEDLEESIF</sequence>
<keyword evidence="2" id="KW-0067">ATP-binding</keyword>
<dbReference type="Proteomes" id="UP000789759">
    <property type="component" value="Unassembled WGS sequence"/>
</dbReference>
<keyword evidence="5" id="KW-1185">Reference proteome</keyword>
<evidence type="ECO:0000313" key="5">
    <source>
        <dbReference type="Proteomes" id="UP000789759"/>
    </source>
</evidence>
<evidence type="ECO:0000256" key="2">
    <source>
        <dbReference type="ARBA" id="ARBA00022840"/>
    </source>
</evidence>
<dbReference type="Pfam" id="PF00004">
    <property type="entry name" value="AAA"/>
    <property type="match status" value="1"/>
</dbReference>
<dbReference type="PANTHER" id="PTHR23073">
    <property type="entry name" value="26S PROTEASOME REGULATORY SUBUNIT"/>
    <property type="match status" value="1"/>
</dbReference>